<reference evidence="2 3" key="1">
    <citation type="submission" date="2023-03" db="EMBL/GenBank/DDBJ databases">
        <title>Novel Species.</title>
        <authorList>
            <person name="Ma S."/>
        </authorList>
    </citation>
    <scope>NUCLEOTIDE SEQUENCE [LARGE SCALE GENOMIC DNA]</scope>
    <source>
        <strain evidence="2 3">LIND6LT2</strain>
    </source>
</reference>
<dbReference type="SUPFAM" id="SSF53448">
    <property type="entry name" value="Nucleotide-diphospho-sugar transferases"/>
    <property type="match status" value="1"/>
</dbReference>
<dbReference type="Proteomes" id="UP001486565">
    <property type="component" value="Chromosome"/>
</dbReference>
<evidence type="ECO:0000259" key="1">
    <source>
        <dbReference type="Pfam" id="PF00535"/>
    </source>
</evidence>
<dbReference type="PANTHER" id="PTHR22916">
    <property type="entry name" value="GLYCOSYLTRANSFERASE"/>
    <property type="match status" value="1"/>
</dbReference>
<dbReference type="InterPro" id="IPR001173">
    <property type="entry name" value="Glyco_trans_2-like"/>
</dbReference>
<dbReference type="InterPro" id="IPR029044">
    <property type="entry name" value="Nucleotide-diphossugar_trans"/>
</dbReference>
<dbReference type="EMBL" id="CP121687">
    <property type="protein sequence ID" value="WZL68746.1"/>
    <property type="molecule type" value="Genomic_DNA"/>
</dbReference>
<organism evidence="2 3">
    <name type="scientific">Defluviitalea saccharophila</name>
    <dbReference type="NCBI Taxonomy" id="879970"/>
    <lineage>
        <taxon>Bacteria</taxon>
        <taxon>Bacillati</taxon>
        <taxon>Bacillota</taxon>
        <taxon>Clostridia</taxon>
        <taxon>Lachnospirales</taxon>
        <taxon>Defluviitaleaceae</taxon>
        <taxon>Defluviitalea</taxon>
    </lineage>
</organism>
<dbReference type="Gene3D" id="3.40.50.720">
    <property type="entry name" value="NAD(P)-binding Rossmann-like Domain"/>
    <property type="match status" value="1"/>
</dbReference>
<keyword evidence="2" id="KW-0808">Transferase</keyword>
<dbReference type="RefSeq" id="WP_341875751.1">
    <property type="nucleotide sequence ID" value="NZ_CP121687.1"/>
</dbReference>
<keyword evidence="2" id="KW-0328">Glycosyltransferase</keyword>
<gene>
    <name evidence="2" type="ORF">QBE51_07865</name>
</gene>
<protein>
    <submittedName>
        <fullName evidence="2">Glycosyltransferase</fullName>
        <ecNumber evidence="2">2.4.-.-</ecNumber>
    </submittedName>
</protein>
<sequence>MVAITYINNPEVSVVLPIYNSEEYIEETLESILSQSYKNFELIIINDGSTDRSLDIINSFTRIDDRIIFLSRRNKGLVCSLNEGISLARGKYIARCDADDINYQDRFEKQVKFLNENDHIDIVGTKVEVIGEVEESIKVKRRAQLNIDIDEFNGEEKILTYWHCLAHSSVMFRKTLIDRIGGYRDYKSEDLELWIRALKNGHKIKKLDDVLIQCRIHGQSKSNLENINYEGIEDAMRIKLNYLEEKGTSFDQYMIWGLGSGGRLAYKVLKECYPMYECTGFIDSYKSGQYNNIPIYNPQQINDFRTNYMFIATELGKEDSINRLNALDMKNIDNYLCLV</sequence>
<keyword evidence="3" id="KW-1185">Reference proteome</keyword>
<accession>A0ABZ2Y3W8</accession>
<name>A0ABZ2Y3W8_9FIRM</name>
<evidence type="ECO:0000313" key="3">
    <source>
        <dbReference type="Proteomes" id="UP001486565"/>
    </source>
</evidence>
<proteinExistence type="predicted"/>
<dbReference type="Pfam" id="PF00535">
    <property type="entry name" value="Glycos_transf_2"/>
    <property type="match status" value="1"/>
</dbReference>
<evidence type="ECO:0000313" key="2">
    <source>
        <dbReference type="EMBL" id="WZL68746.1"/>
    </source>
</evidence>
<dbReference type="EC" id="2.4.-.-" evidence="2"/>
<dbReference type="PANTHER" id="PTHR22916:SF3">
    <property type="entry name" value="UDP-GLCNAC:BETAGAL BETA-1,3-N-ACETYLGLUCOSAMINYLTRANSFERASE-LIKE PROTEIN 1"/>
    <property type="match status" value="1"/>
</dbReference>
<feature type="domain" description="Glycosyltransferase 2-like" evidence="1">
    <location>
        <begin position="13"/>
        <end position="179"/>
    </location>
</feature>
<dbReference type="Gene3D" id="3.90.550.10">
    <property type="entry name" value="Spore Coat Polysaccharide Biosynthesis Protein SpsA, Chain A"/>
    <property type="match status" value="1"/>
</dbReference>
<dbReference type="GO" id="GO:0016757">
    <property type="term" value="F:glycosyltransferase activity"/>
    <property type="evidence" value="ECO:0007669"/>
    <property type="project" value="UniProtKB-KW"/>
</dbReference>